<name>A0A6J6J620_9ZZZZ</name>
<accession>A0A6J6J620</accession>
<dbReference type="PANTHER" id="PTHR33383:SF1">
    <property type="entry name" value="MEMBRANE PROTEIN INSERTION EFFICIENCY FACTOR-RELATED"/>
    <property type="match status" value="1"/>
</dbReference>
<dbReference type="NCBIfam" id="TIGR00278">
    <property type="entry name" value="membrane protein insertion efficiency factor YidD"/>
    <property type="match status" value="1"/>
</dbReference>
<dbReference type="InterPro" id="IPR002696">
    <property type="entry name" value="Membr_insert_effic_factor_YidD"/>
</dbReference>
<dbReference type="EMBL" id="CAEZVT010000023">
    <property type="protein sequence ID" value="CAB4632075.1"/>
    <property type="molecule type" value="Genomic_DNA"/>
</dbReference>
<sequence>MKTLWTIWLVPRNLVILFLKGYRKVISPLYGDVCRYYPSCSAYGLGQIQQRGVIAGSVWTILRIFRCNPWSKGGIDPVKDSGQRFVVLENGFVATKP</sequence>
<protein>
    <submittedName>
        <fullName evidence="1">Unannotated protein</fullName>
    </submittedName>
</protein>
<dbReference type="HAMAP" id="MF_00386">
    <property type="entry name" value="UPF0161_YidD"/>
    <property type="match status" value="1"/>
</dbReference>
<dbReference type="Pfam" id="PF01809">
    <property type="entry name" value="YidD"/>
    <property type="match status" value="1"/>
</dbReference>
<dbReference type="SMART" id="SM01234">
    <property type="entry name" value="Haemolytic"/>
    <property type="match status" value="1"/>
</dbReference>
<proteinExistence type="inferred from homology"/>
<dbReference type="PANTHER" id="PTHR33383">
    <property type="entry name" value="MEMBRANE PROTEIN INSERTION EFFICIENCY FACTOR-RELATED"/>
    <property type="match status" value="1"/>
</dbReference>
<evidence type="ECO:0000313" key="1">
    <source>
        <dbReference type="EMBL" id="CAB4632075.1"/>
    </source>
</evidence>
<organism evidence="1">
    <name type="scientific">freshwater metagenome</name>
    <dbReference type="NCBI Taxonomy" id="449393"/>
    <lineage>
        <taxon>unclassified sequences</taxon>
        <taxon>metagenomes</taxon>
        <taxon>ecological metagenomes</taxon>
    </lineage>
</organism>
<dbReference type="AlphaFoldDB" id="A0A6J6J620"/>
<gene>
    <name evidence="1" type="ORF">UFOPK2131_00356</name>
</gene>
<reference evidence="1" key="1">
    <citation type="submission" date="2020-05" db="EMBL/GenBank/DDBJ databases">
        <authorList>
            <person name="Chiriac C."/>
            <person name="Salcher M."/>
            <person name="Ghai R."/>
            <person name="Kavagutti S V."/>
        </authorList>
    </citation>
    <scope>NUCLEOTIDE SEQUENCE</scope>
</reference>